<feature type="transmembrane region" description="Helical" evidence="1">
    <location>
        <begin position="407"/>
        <end position="425"/>
    </location>
</feature>
<comment type="caution">
    <text evidence="2">The sequence shown here is derived from an EMBL/GenBank/DDBJ whole genome shotgun (WGS) entry which is preliminary data.</text>
</comment>
<dbReference type="PANTHER" id="PTHR34219">
    <property type="entry name" value="IRON-REGULATED INNER MEMBRANE PROTEIN-RELATED"/>
    <property type="match status" value="1"/>
</dbReference>
<dbReference type="OrthoDB" id="9776609at2"/>
<feature type="transmembrane region" description="Helical" evidence="1">
    <location>
        <begin position="432"/>
        <end position="450"/>
    </location>
</feature>
<evidence type="ECO:0000256" key="1">
    <source>
        <dbReference type="SAM" id="Phobius"/>
    </source>
</evidence>
<keyword evidence="3" id="KW-1185">Reference proteome</keyword>
<dbReference type="RefSeq" id="WP_135995604.1">
    <property type="nucleotide sequence ID" value="NZ_CP071057.1"/>
</dbReference>
<organism evidence="2 3">
    <name type="scientific">Marinicauda algicola</name>
    <dbReference type="NCBI Taxonomy" id="2029849"/>
    <lineage>
        <taxon>Bacteria</taxon>
        <taxon>Pseudomonadati</taxon>
        <taxon>Pseudomonadota</taxon>
        <taxon>Alphaproteobacteria</taxon>
        <taxon>Maricaulales</taxon>
        <taxon>Maricaulaceae</taxon>
        <taxon>Marinicauda</taxon>
    </lineage>
</organism>
<gene>
    <name evidence="2" type="ORF">E5163_08020</name>
</gene>
<dbReference type="InterPro" id="IPR005625">
    <property type="entry name" value="PepSY-ass_TM"/>
</dbReference>
<evidence type="ECO:0000313" key="3">
    <source>
        <dbReference type="Proteomes" id="UP000308054"/>
    </source>
</evidence>
<reference evidence="2 3" key="1">
    <citation type="journal article" date="2017" name="Int. J. Syst. Evol. Microbiol.">
        <title>Marinicauda algicola sp. nov., isolated from a marine red alga Rhodosorus marinus.</title>
        <authorList>
            <person name="Jeong S.E."/>
            <person name="Jeon S.H."/>
            <person name="Chun B.H."/>
            <person name="Kim D.W."/>
            <person name="Jeon C.O."/>
        </authorList>
    </citation>
    <scope>NUCLEOTIDE SEQUENCE [LARGE SCALE GENOMIC DNA]</scope>
    <source>
        <strain evidence="2 3">JCM 31718</strain>
    </source>
</reference>
<dbReference type="AlphaFoldDB" id="A0A4S2H0N1"/>
<feature type="transmembrane region" description="Helical" evidence="1">
    <location>
        <begin position="340"/>
        <end position="361"/>
    </location>
</feature>
<keyword evidence="1" id="KW-0812">Transmembrane</keyword>
<dbReference type="Pfam" id="PF03929">
    <property type="entry name" value="PepSY_TM"/>
    <property type="match status" value="1"/>
</dbReference>
<dbReference type="EMBL" id="SRXW01000002">
    <property type="protein sequence ID" value="TGY89065.1"/>
    <property type="molecule type" value="Genomic_DNA"/>
</dbReference>
<dbReference type="Proteomes" id="UP000308054">
    <property type="component" value="Unassembled WGS sequence"/>
</dbReference>
<dbReference type="PANTHER" id="PTHR34219:SF3">
    <property type="entry name" value="BLL7967 PROTEIN"/>
    <property type="match status" value="1"/>
</dbReference>
<feature type="transmembrane region" description="Helical" evidence="1">
    <location>
        <begin position="21"/>
        <end position="44"/>
    </location>
</feature>
<accession>A0A4S2H0N1</accession>
<protein>
    <submittedName>
        <fullName evidence="2">PepSY domain-containing protein</fullName>
    </submittedName>
</protein>
<keyword evidence="1" id="KW-0472">Membrane</keyword>
<sequence length="495" mass="52822">MTRTLWPDLPKRLVARMLDAHSVMGLVAGALLYILSVSGTIAVIHAEISRFEQPHIPEYETVAPDTVMSALQAGLATAEGEDVHHLYTSLPVPDMPRMQLTVEDETVYVGPDGALLEPVSHPFTDFLLDLHYYLHLPQVIGLTLVGALGAVMAGLVVTGFLAHPRVFRDAFALRLSGAPRLREADIHNRLSVWASPFHFTIGLTGALLGMATIVAVLNAELFHEGDIEAFYAPIFGSESEGPQTPAPLYDAAAALRTMERQHPDLRPWFVSYHDPATAGQSLEILTQHPRRLIYGENYFFDAQGNLTGQMGLADGPVGQQVTASVYSLHFGWFGGVAVKIGYILLGITLCVVVATGVNIWLMKRAERGRPSPRLERVWTGVVWGTPAITALVLLAATLGLSGPVLTAIFWLGLVLVLAAGLAASGRDTVRRALCFIGAGLIAAAVGVYLARHGAGIETDVAWVLLATLGACAAALLALGFRGARLDAAGANTAKT</sequence>
<keyword evidence="1" id="KW-1133">Transmembrane helix</keyword>
<feature type="transmembrane region" description="Helical" evidence="1">
    <location>
        <begin position="381"/>
        <end position="401"/>
    </location>
</feature>
<proteinExistence type="predicted"/>
<name>A0A4S2H0N1_9PROT</name>
<feature type="transmembrane region" description="Helical" evidence="1">
    <location>
        <begin position="462"/>
        <end position="480"/>
    </location>
</feature>
<feature type="transmembrane region" description="Helical" evidence="1">
    <location>
        <begin position="139"/>
        <end position="162"/>
    </location>
</feature>
<feature type="transmembrane region" description="Helical" evidence="1">
    <location>
        <begin position="190"/>
        <end position="217"/>
    </location>
</feature>
<evidence type="ECO:0000313" key="2">
    <source>
        <dbReference type="EMBL" id="TGY89065.1"/>
    </source>
</evidence>